<feature type="compositionally biased region" description="Basic and acidic residues" evidence="1">
    <location>
        <begin position="1"/>
        <end position="16"/>
    </location>
</feature>
<evidence type="ECO:0000256" key="1">
    <source>
        <dbReference type="SAM" id="MobiDB-lite"/>
    </source>
</evidence>
<organism evidence="2 3">
    <name type="scientific">Candidatus Obscuribacter phosphatis</name>
    <dbReference type="NCBI Taxonomy" id="1906157"/>
    <lineage>
        <taxon>Bacteria</taxon>
        <taxon>Bacillati</taxon>
        <taxon>Candidatus Melainabacteria</taxon>
        <taxon>Candidatus Obscuribacterales</taxon>
        <taxon>Candidatus Obscuribacteraceae</taxon>
        <taxon>Candidatus Obscuribacter</taxon>
    </lineage>
</organism>
<dbReference type="AlphaFoldDB" id="A0A8J7TNR2"/>
<comment type="caution">
    <text evidence="2">The sequence shown here is derived from an EMBL/GenBank/DDBJ whole genome shotgun (WGS) entry which is preliminary data.</text>
</comment>
<protein>
    <submittedName>
        <fullName evidence="2">Uncharacterized protein</fullName>
    </submittedName>
</protein>
<reference evidence="2" key="1">
    <citation type="submission" date="2021-02" db="EMBL/GenBank/DDBJ databases">
        <title>Genome-Resolved Metagenomics of a Microbial Community Performing Photosynthetic Biological Nutrient Removal.</title>
        <authorList>
            <person name="Mcdaniel E.A."/>
        </authorList>
    </citation>
    <scope>NUCLEOTIDE SEQUENCE</scope>
    <source>
        <strain evidence="2">UWPOB_OBS1</strain>
    </source>
</reference>
<evidence type="ECO:0000313" key="2">
    <source>
        <dbReference type="EMBL" id="MBN8661258.1"/>
    </source>
</evidence>
<accession>A0A8J7TNR2</accession>
<sequence length="126" mass="13950">MERSNHATNDRTDRNELLNSQPDSPSALLYADAASSMQSKCLTAKGCVDQFYDEPVKPYPIKPAPEKPRDTCVERAGGEIACGTEINPETLRNWKIKKDYLNSQKGEVNTMSSGKGFIKLPGMILE</sequence>
<gene>
    <name evidence="2" type="ORF">J0M35_12900</name>
</gene>
<dbReference type="Proteomes" id="UP000664277">
    <property type="component" value="Unassembled WGS sequence"/>
</dbReference>
<name>A0A8J7TNR2_9BACT</name>
<evidence type="ECO:0000313" key="3">
    <source>
        <dbReference type="Proteomes" id="UP000664277"/>
    </source>
</evidence>
<feature type="region of interest" description="Disordered" evidence="1">
    <location>
        <begin position="1"/>
        <end position="25"/>
    </location>
</feature>
<dbReference type="EMBL" id="JAFLCK010000018">
    <property type="protein sequence ID" value="MBN8661258.1"/>
    <property type="molecule type" value="Genomic_DNA"/>
</dbReference>
<proteinExistence type="predicted"/>